<dbReference type="EMBL" id="WOCE01000002">
    <property type="protein sequence ID" value="KAE9619535.1"/>
    <property type="molecule type" value="Genomic_DNA"/>
</dbReference>
<name>A0A6A4QXI3_LUPAL</name>
<evidence type="ECO:0000313" key="2">
    <source>
        <dbReference type="Proteomes" id="UP000447434"/>
    </source>
</evidence>
<evidence type="ECO:0000313" key="1">
    <source>
        <dbReference type="EMBL" id="KAE9619535.1"/>
    </source>
</evidence>
<reference evidence="2" key="1">
    <citation type="journal article" date="2020" name="Nat. Commun.">
        <title>Genome sequence of the cluster root forming white lupin.</title>
        <authorList>
            <person name="Hufnagel B."/>
            <person name="Marques A."/>
            <person name="Soriano A."/>
            <person name="Marques L."/>
            <person name="Divol F."/>
            <person name="Doumas P."/>
            <person name="Sallet E."/>
            <person name="Mancinotti D."/>
            <person name="Carrere S."/>
            <person name="Marande W."/>
            <person name="Arribat S."/>
            <person name="Keller J."/>
            <person name="Huneau C."/>
            <person name="Blein T."/>
            <person name="Aime D."/>
            <person name="Laguerre M."/>
            <person name="Taylor J."/>
            <person name="Schubert V."/>
            <person name="Nelson M."/>
            <person name="Geu-Flores F."/>
            <person name="Crespi M."/>
            <person name="Gallardo-Guerrero K."/>
            <person name="Delaux P.-M."/>
            <person name="Salse J."/>
            <person name="Berges H."/>
            <person name="Guyot R."/>
            <person name="Gouzy J."/>
            <person name="Peret B."/>
        </authorList>
    </citation>
    <scope>NUCLEOTIDE SEQUENCE [LARGE SCALE GENOMIC DNA]</scope>
    <source>
        <strain evidence="2">cv. Amiga</strain>
    </source>
</reference>
<protein>
    <submittedName>
        <fullName evidence="1">Uncharacterized protein</fullName>
    </submittedName>
</protein>
<gene>
    <name evidence="1" type="ORF">Lalb_Chr02g0154251</name>
</gene>
<comment type="caution">
    <text evidence="1">The sequence shown here is derived from an EMBL/GenBank/DDBJ whole genome shotgun (WGS) entry which is preliminary data.</text>
</comment>
<proteinExistence type="predicted"/>
<dbReference type="Proteomes" id="UP000447434">
    <property type="component" value="Chromosome 2"/>
</dbReference>
<keyword evidence="2" id="KW-1185">Reference proteome</keyword>
<dbReference type="AlphaFoldDB" id="A0A6A4QXI3"/>
<organism evidence="1 2">
    <name type="scientific">Lupinus albus</name>
    <name type="common">White lupine</name>
    <name type="synonym">Lupinus termis</name>
    <dbReference type="NCBI Taxonomy" id="3870"/>
    <lineage>
        <taxon>Eukaryota</taxon>
        <taxon>Viridiplantae</taxon>
        <taxon>Streptophyta</taxon>
        <taxon>Embryophyta</taxon>
        <taxon>Tracheophyta</taxon>
        <taxon>Spermatophyta</taxon>
        <taxon>Magnoliopsida</taxon>
        <taxon>eudicotyledons</taxon>
        <taxon>Gunneridae</taxon>
        <taxon>Pentapetalae</taxon>
        <taxon>rosids</taxon>
        <taxon>fabids</taxon>
        <taxon>Fabales</taxon>
        <taxon>Fabaceae</taxon>
        <taxon>Papilionoideae</taxon>
        <taxon>50 kb inversion clade</taxon>
        <taxon>genistoids sensu lato</taxon>
        <taxon>core genistoids</taxon>
        <taxon>Genisteae</taxon>
        <taxon>Lupinus</taxon>
    </lineage>
</organism>
<sequence>MIVKEEKKYIRRLSNSCTKEKVPAMKLNGIIWLILYVLQTTKRNALESQRTSQHFYLTYQNVSFFLYEIKHFSLNLNEH</sequence>
<accession>A0A6A4QXI3</accession>